<dbReference type="Proteomes" id="UP000198575">
    <property type="component" value="Unassembled WGS sequence"/>
</dbReference>
<keyword evidence="6" id="KW-0812">Transmembrane</keyword>
<comment type="subcellular location">
    <subcellularLocation>
        <location evidence="1">Cell inner membrane</location>
        <topology evidence="1">Single-pass membrane protein</topology>
    </subcellularLocation>
</comment>
<dbReference type="GO" id="GO:0005886">
    <property type="term" value="C:plasma membrane"/>
    <property type="evidence" value="ECO:0007669"/>
    <property type="project" value="UniProtKB-SubCell"/>
</dbReference>
<dbReference type="GO" id="GO:0015627">
    <property type="term" value="C:type II protein secretion system complex"/>
    <property type="evidence" value="ECO:0007669"/>
    <property type="project" value="InterPro"/>
</dbReference>
<organism evidence="13 14">
    <name type="scientific">Dokdonella immobilis</name>
    <dbReference type="NCBI Taxonomy" id="578942"/>
    <lineage>
        <taxon>Bacteria</taxon>
        <taxon>Pseudomonadati</taxon>
        <taxon>Pseudomonadota</taxon>
        <taxon>Gammaproteobacteria</taxon>
        <taxon>Lysobacterales</taxon>
        <taxon>Rhodanobacteraceae</taxon>
        <taxon>Dokdonella</taxon>
    </lineage>
</organism>
<keyword evidence="5" id="KW-0997">Cell inner membrane</keyword>
<dbReference type="RefSeq" id="WP_175498182.1">
    <property type="nucleotide sequence ID" value="NZ_FOVF01000039.1"/>
</dbReference>
<evidence type="ECO:0000256" key="9">
    <source>
        <dbReference type="ARBA" id="ARBA00023136"/>
    </source>
</evidence>
<accession>A0A1I5AKE3</accession>
<dbReference type="Gene3D" id="3.30.420.380">
    <property type="match status" value="1"/>
</dbReference>
<dbReference type="CDD" id="cd24017">
    <property type="entry name" value="ASKHA_T2SSL_N"/>
    <property type="match status" value="1"/>
</dbReference>
<name>A0A1I5AKE3_9GAMM</name>
<dbReference type="AlphaFoldDB" id="A0A1I5AKE3"/>
<dbReference type="GO" id="GO:0015628">
    <property type="term" value="P:protein secretion by the type II secretion system"/>
    <property type="evidence" value="ECO:0007669"/>
    <property type="project" value="InterPro"/>
</dbReference>
<dbReference type="STRING" id="578942.SAMN05216289_13917"/>
<dbReference type="PIRSF" id="PIRSF015761">
    <property type="entry name" value="Protein_L"/>
    <property type="match status" value="1"/>
</dbReference>
<evidence type="ECO:0000256" key="10">
    <source>
        <dbReference type="PIRNR" id="PIRNR015761"/>
    </source>
</evidence>
<evidence type="ECO:0000256" key="5">
    <source>
        <dbReference type="ARBA" id="ARBA00022519"/>
    </source>
</evidence>
<evidence type="ECO:0000313" key="14">
    <source>
        <dbReference type="Proteomes" id="UP000198575"/>
    </source>
</evidence>
<dbReference type="InterPro" id="IPR043129">
    <property type="entry name" value="ATPase_NBD"/>
</dbReference>
<dbReference type="InterPro" id="IPR025691">
    <property type="entry name" value="GspL_pp_dom"/>
</dbReference>
<dbReference type="Pfam" id="PF05134">
    <property type="entry name" value="T2SSL"/>
    <property type="match status" value="1"/>
</dbReference>
<keyword evidence="7 10" id="KW-0653">Protein transport</keyword>
<keyword evidence="8" id="KW-1133">Transmembrane helix</keyword>
<proteinExistence type="inferred from homology"/>
<comment type="function">
    <text evidence="10">Inner membrane component of the type II secretion system required for the energy-dependent secretion of extracellular factors such as proteases and toxins from the periplasm.</text>
</comment>
<evidence type="ECO:0000256" key="8">
    <source>
        <dbReference type="ARBA" id="ARBA00022989"/>
    </source>
</evidence>
<dbReference type="NCBIfam" id="TIGR01709">
    <property type="entry name" value="typeII_sec_gspL"/>
    <property type="match status" value="1"/>
</dbReference>
<keyword evidence="14" id="KW-1185">Reference proteome</keyword>
<evidence type="ECO:0000256" key="7">
    <source>
        <dbReference type="ARBA" id="ARBA00022927"/>
    </source>
</evidence>
<evidence type="ECO:0000313" key="13">
    <source>
        <dbReference type="EMBL" id="SFN62944.1"/>
    </source>
</evidence>
<dbReference type="SUPFAM" id="SSF53067">
    <property type="entry name" value="Actin-like ATPase domain"/>
    <property type="match status" value="1"/>
</dbReference>
<keyword evidence="9" id="KW-0472">Membrane</keyword>
<sequence length="399" mass="42767">MPDRLLLRLDRSGSLTWLRQSADGRMLSSSQKGAPPSAVLGTAGELVVLVPAEDVLLIQTRITARSAAQLQQAVPFAVEDQLLGPIEEQHFAIRSGNDGMVGVAVVSKRRMRAWLDQLQAFGIRADVLIPESMALPIGPESACAIIDEGHATARLDPWTAISCASGEFPAWIAQARAAGIERALEIHDFGTAPPLPLAGRISAYHSGQRDPLAFLARHLRMPPVNLLGGEFASGHRQARGVRWWRRAAVLAAAILLTAFIQRGIEVGQMARSVERVDAAMSASLTEAFPDLGAAERTRAPASVMRDRLERLRGGNEAGGLLRLLGQIAPVLGRTTRTQVRGLEFRNGILEVGLRSPDVATLDSMREQFAAIPGLTAEVTASVPVESGVDGRIRIRGEGP</sequence>
<dbReference type="EMBL" id="FOVF01000039">
    <property type="protein sequence ID" value="SFN62944.1"/>
    <property type="molecule type" value="Genomic_DNA"/>
</dbReference>
<evidence type="ECO:0000259" key="12">
    <source>
        <dbReference type="Pfam" id="PF12693"/>
    </source>
</evidence>
<reference evidence="13 14" key="1">
    <citation type="submission" date="2016-10" db="EMBL/GenBank/DDBJ databases">
        <authorList>
            <person name="de Groot N.N."/>
        </authorList>
    </citation>
    <scope>NUCLEOTIDE SEQUENCE [LARGE SCALE GENOMIC DNA]</scope>
    <source>
        <strain evidence="13 14">CGMCC 1.7659</strain>
    </source>
</reference>
<evidence type="ECO:0000256" key="2">
    <source>
        <dbReference type="ARBA" id="ARBA00005318"/>
    </source>
</evidence>
<protein>
    <recommendedName>
        <fullName evidence="10">Type II secretion system protein L</fullName>
        <shortName evidence="10">T2SS protein L</shortName>
    </recommendedName>
</protein>
<comment type="similarity">
    <text evidence="2 10">Belongs to the GSP L family.</text>
</comment>
<evidence type="ECO:0000256" key="4">
    <source>
        <dbReference type="ARBA" id="ARBA00022475"/>
    </source>
</evidence>
<keyword evidence="3 10" id="KW-0813">Transport</keyword>
<gene>
    <name evidence="13" type="ORF">SAMN05216289_13917</name>
</gene>
<evidence type="ECO:0000256" key="1">
    <source>
        <dbReference type="ARBA" id="ARBA00004377"/>
    </source>
</evidence>
<dbReference type="Pfam" id="PF12693">
    <property type="entry name" value="GspL_C"/>
    <property type="match status" value="1"/>
</dbReference>
<dbReference type="InterPro" id="IPR007812">
    <property type="entry name" value="T2SS_protein-GspL"/>
</dbReference>
<evidence type="ECO:0000256" key="3">
    <source>
        <dbReference type="ARBA" id="ARBA00022448"/>
    </source>
</evidence>
<dbReference type="GO" id="GO:0009276">
    <property type="term" value="C:Gram-negative-bacterium-type cell wall"/>
    <property type="evidence" value="ECO:0007669"/>
    <property type="project" value="InterPro"/>
</dbReference>
<dbReference type="Gene3D" id="3.30.1360.100">
    <property type="entry name" value="General secretion pathway protein M, EpsM"/>
    <property type="match status" value="1"/>
</dbReference>
<evidence type="ECO:0000259" key="11">
    <source>
        <dbReference type="Pfam" id="PF05134"/>
    </source>
</evidence>
<feature type="domain" description="GspL periplasmic" evidence="12">
    <location>
        <begin position="240"/>
        <end position="370"/>
    </location>
</feature>
<dbReference type="InterPro" id="IPR024230">
    <property type="entry name" value="GspL_cyto_dom"/>
</dbReference>
<keyword evidence="4" id="KW-1003">Cell membrane</keyword>
<evidence type="ECO:0000256" key="6">
    <source>
        <dbReference type="ARBA" id="ARBA00022692"/>
    </source>
</evidence>
<feature type="domain" description="GspL cytoplasmic actin-ATPase-like" evidence="11">
    <location>
        <begin position="32"/>
        <end position="232"/>
    </location>
</feature>